<protein>
    <submittedName>
        <fullName evidence="2">DEP domain-containing protein 5</fullName>
    </submittedName>
</protein>
<gene>
    <name evidence="2" type="ORF">X975_05716</name>
</gene>
<dbReference type="Pfam" id="PF19418">
    <property type="entry name" value="DEPDC5_CTD"/>
    <property type="match status" value="1"/>
</dbReference>
<dbReference type="Proteomes" id="UP000054359">
    <property type="component" value="Unassembled WGS sequence"/>
</dbReference>
<dbReference type="GO" id="GO:0005765">
    <property type="term" value="C:lysosomal membrane"/>
    <property type="evidence" value="ECO:0007669"/>
    <property type="project" value="TreeGrafter"/>
</dbReference>
<dbReference type="PANTHER" id="PTHR13179:SF8">
    <property type="entry name" value="GATOR COMPLEX PROTEIN DEPDC5"/>
    <property type="match status" value="1"/>
</dbReference>
<name>A0A087UIR4_STEMI</name>
<dbReference type="STRING" id="407821.A0A087UIR4"/>
<evidence type="ECO:0000313" key="2">
    <source>
        <dbReference type="EMBL" id="KFM77253.1"/>
    </source>
</evidence>
<dbReference type="GO" id="GO:0005096">
    <property type="term" value="F:GTPase activator activity"/>
    <property type="evidence" value="ECO:0007669"/>
    <property type="project" value="InterPro"/>
</dbReference>
<dbReference type="InterPro" id="IPR045838">
    <property type="entry name" value="DEPDC5_CTD"/>
</dbReference>
<dbReference type="InterPro" id="IPR027244">
    <property type="entry name" value="IML1"/>
</dbReference>
<dbReference type="GO" id="GO:0010508">
    <property type="term" value="P:positive regulation of autophagy"/>
    <property type="evidence" value="ECO:0007669"/>
    <property type="project" value="TreeGrafter"/>
</dbReference>
<dbReference type="GO" id="GO:1904262">
    <property type="term" value="P:negative regulation of TORC1 signaling"/>
    <property type="evidence" value="ECO:0007669"/>
    <property type="project" value="TreeGrafter"/>
</dbReference>
<dbReference type="AlphaFoldDB" id="A0A087UIR4"/>
<feature type="domain" description="DEPDC5 C-terminal" evidence="1">
    <location>
        <begin position="1"/>
        <end position="202"/>
    </location>
</feature>
<accession>A0A087UIR4</accession>
<reference evidence="2 3" key="1">
    <citation type="submission" date="2013-11" db="EMBL/GenBank/DDBJ databases">
        <title>Genome sequencing of Stegodyphus mimosarum.</title>
        <authorList>
            <person name="Bechsgaard J."/>
        </authorList>
    </citation>
    <scope>NUCLEOTIDE SEQUENCE [LARGE SCALE GENOMIC DNA]</scope>
</reference>
<evidence type="ECO:0000313" key="3">
    <source>
        <dbReference type="Proteomes" id="UP000054359"/>
    </source>
</evidence>
<proteinExistence type="predicted"/>
<dbReference type="OrthoDB" id="39497at2759"/>
<dbReference type="EMBL" id="KK119981">
    <property type="protein sequence ID" value="KFM77253.1"/>
    <property type="molecule type" value="Genomic_DNA"/>
</dbReference>
<dbReference type="PANTHER" id="PTHR13179">
    <property type="entry name" value="DEP DOMAIN CONTAINING PROTEIN 5"/>
    <property type="match status" value="1"/>
</dbReference>
<sequence>MVATGNKAAELVQSWARKSNMYSLQLVPIPSDPFALPFSDDSDPLRGPIFIPLDLSCLMDTSVQSMDEAGLLKLQERILCKFGFIPYRNSNQSSPPQYVHISGSMFVMLPVRQRETKKPNGKHLAVIDLHQISSPHDEYITRHFSGVKNKSLSAMNSEIHMKIGFLWSWNYMITKRWKTTGTVDENFMRKVMRDFRAFCSNQNCR</sequence>
<dbReference type="GO" id="GO:1990130">
    <property type="term" value="C:GATOR1 complex"/>
    <property type="evidence" value="ECO:0007669"/>
    <property type="project" value="TreeGrafter"/>
</dbReference>
<dbReference type="OMA" id="TSHEWER"/>
<feature type="non-terminal residue" evidence="2">
    <location>
        <position position="205"/>
    </location>
</feature>
<dbReference type="GO" id="GO:0034198">
    <property type="term" value="P:cellular response to amino acid starvation"/>
    <property type="evidence" value="ECO:0007669"/>
    <property type="project" value="TreeGrafter"/>
</dbReference>
<keyword evidence="3" id="KW-1185">Reference proteome</keyword>
<organism evidence="2 3">
    <name type="scientific">Stegodyphus mimosarum</name>
    <name type="common">African social velvet spider</name>
    <dbReference type="NCBI Taxonomy" id="407821"/>
    <lineage>
        <taxon>Eukaryota</taxon>
        <taxon>Metazoa</taxon>
        <taxon>Ecdysozoa</taxon>
        <taxon>Arthropoda</taxon>
        <taxon>Chelicerata</taxon>
        <taxon>Arachnida</taxon>
        <taxon>Araneae</taxon>
        <taxon>Araneomorphae</taxon>
        <taxon>Entelegynae</taxon>
        <taxon>Eresoidea</taxon>
        <taxon>Eresidae</taxon>
        <taxon>Stegodyphus</taxon>
    </lineage>
</organism>
<evidence type="ECO:0000259" key="1">
    <source>
        <dbReference type="Pfam" id="PF19418"/>
    </source>
</evidence>